<gene>
    <name evidence="2" type="primary">ND6</name>
</gene>
<reference evidence="2" key="1">
    <citation type="journal article" date="2017" name="Mol. Phylogenet. Evol.">
        <title>Curious bivalves: Systematic utility and unusual properties of anomalodesmatan mitochondrial genomes.</title>
        <authorList>
            <person name="Williams S.T."/>
            <person name="Foster P.G."/>
            <person name="Hughes C."/>
            <person name="Harper E.M."/>
            <person name="Taylor J.D."/>
            <person name="Littlewood D.T."/>
            <person name="Dyal P."/>
            <person name="Hopkins K.P."/>
            <person name="Briscoe A.G."/>
        </authorList>
    </citation>
    <scope>NUCLEOTIDE SEQUENCE</scope>
</reference>
<dbReference type="RefSeq" id="YP_009353844.1">
    <property type="nucleotide sequence ID" value="NC_034302.1"/>
</dbReference>
<evidence type="ECO:0000256" key="1">
    <source>
        <dbReference type="SAM" id="Phobius"/>
    </source>
</evidence>
<sequence>MVVLGVLGFVFPYLISAQHPLSLSALILITAVALSVSVGLEVSNYFGYILFLIYAGALLVVFTFSSALTSNPHFKPVSAIWGGGFSIVVIFVGQLLVEAQYKWHSVLTPTPHGASYDGLLVVGHEEGLWGVVYMGLIMFVVMVACAKLCNRQHGAIRS</sequence>
<keyword evidence="1" id="KW-0472">Membrane</keyword>
<keyword evidence="1" id="KW-1133">Transmembrane helix</keyword>
<keyword evidence="1" id="KW-0812">Transmembrane</keyword>
<organism evidence="2">
    <name type="scientific">Lyonsia norwegica</name>
    <name type="common">Saltwater clam</name>
    <name type="synonym">Mya norwegica</name>
    <dbReference type="NCBI Taxonomy" id="228471"/>
    <lineage>
        <taxon>Eukaryota</taxon>
        <taxon>Metazoa</taxon>
        <taxon>Spiralia</taxon>
        <taxon>Lophotrochozoa</taxon>
        <taxon>Mollusca</taxon>
        <taxon>Bivalvia</taxon>
        <taxon>Autobranchia</taxon>
        <taxon>Heteroconchia</taxon>
        <taxon>Euheterodonta</taxon>
        <taxon>Anomalodesmata</taxon>
        <taxon>Pandoroidea</taxon>
        <taxon>Lyonsiidae</taxon>
        <taxon>Lyonsia</taxon>
    </lineage>
</organism>
<accession>A0A1U9XPI0</accession>
<dbReference type="EMBL" id="KX815960">
    <property type="protein sequence ID" value="AQZ26156.1"/>
    <property type="molecule type" value="Genomic_DNA"/>
</dbReference>
<feature type="transmembrane region" description="Helical" evidence="1">
    <location>
        <begin position="45"/>
        <end position="65"/>
    </location>
</feature>
<name>A0A1U9XPI0_LYONO</name>
<dbReference type="GeneID" id="32229719"/>
<dbReference type="AlphaFoldDB" id="A0A1U9XPI0"/>
<proteinExistence type="predicted"/>
<feature type="transmembrane region" description="Helical" evidence="1">
    <location>
        <begin position="128"/>
        <end position="149"/>
    </location>
</feature>
<keyword evidence="2" id="KW-0496">Mitochondrion</keyword>
<evidence type="ECO:0000313" key="2">
    <source>
        <dbReference type="EMBL" id="AQZ26156.1"/>
    </source>
</evidence>
<dbReference type="CTD" id="4541"/>
<feature type="transmembrane region" description="Helical" evidence="1">
    <location>
        <begin position="77"/>
        <end position="97"/>
    </location>
</feature>
<protein>
    <submittedName>
        <fullName evidence="2">NADH dehydrogenase subunit 6</fullName>
    </submittedName>
</protein>
<geneLocation type="mitochondrion" evidence="2"/>